<dbReference type="PATRIC" id="fig|456.5.peg.1243"/>
<dbReference type="GO" id="GO:1904047">
    <property type="term" value="F:S-adenosyl-L-methionine binding"/>
    <property type="evidence" value="ECO:0007669"/>
    <property type="project" value="TreeGrafter"/>
</dbReference>
<dbReference type="STRING" id="456.Ljor_1166"/>
<evidence type="ECO:0000313" key="8">
    <source>
        <dbReference type="EMBL" id="KTD16860.1"/>
    </source>
</evidence>
<dbReference type="NCBIfam" id="TIGR00571">
    <property type="entry name" value="dam"/>
    <property type="match status" value="1"/>
</dbReference>
<sequence>MTRIKPFLKWAGNKFRCVEHILASLPPANRLIEPFTGSGAIFLNSNYHRYLLAEQNINLISLFQYLQLEGLEFIEYCSSFFSAENNCESRYYAFREQFNHSQDLRYKAAVFLYLNRHGYNGLCRYNQRGLYNVPFGRYKKPYFPRIEMEHFYRKSSQALFISADFRQTFAQAEIGDLIYCDPPYVPLSASANFASYTHKKFKESDQIELAQLAKETAARGIPVIISNHDTEFTRHHYRDSQIVSFPVSRLISCKATHRQAAQELVAIFS</sequence>
<dbReference type="Pfam" id="PF02086">
    <property type="entry name" value="MethyltransfD12"/>
    <property type="match status" value="1"/>
</dbReference>
<evidence type="ECO:0000256" key="2">
    <source>
        <dbReference type="ARBA" id="ARBA00011900"/>
    </source>
</evidence>
<evidence type="ECO:0000256" key="7">
    <source>
        <dbReference type="RuleBase" id="RU361257"/>
    </source>
</evidence>
<dbReference type="GO" id="GO:0032259">
    <property type="term" value="P:methylation"/>
    <property type="evidence" value="ECO:0007669"/>
    <property type="project" value="UniProtKB-KW"/>
</dbReference>
<comment type="catalytic activity">
    <reaction evidence="6 7">
        <text>a 2'-deoxyadenosine in DNA + S-adenosyl-L-methionine = an N(6)-methyl-2'-deoxyadenosine in DNA + S-adenosyl-L-homocysteine + H(+)</text>
        <dbReference type="Rhea" id="RHEA:15197"/>
        <dbReference type="Rhea" id="RHEA-COMP:12418"/>
        <dbReference type="Rhea" id="RHEA-COMP:12419"/>
        <dbReference type="ChEBI" id="CHEBI:15378"/>
        <dbReference type="ChEBI" id="CHEBI:57856"/>
        <dbReference type="ChEBI" id="CHEBI:59789"/>
        <dbReference type="ChEBI" id="CHEBI:90615"/>
        <dbReference type="ChEBI" id="CHEBI:90616"/>
        <dbReference type="EC" id="2.1.1.72"/>
    </reaction>
</comment>
<proteinExistence type="inferred from homology"/>
<dbReference type="GO" id="GO:0006298">
    <property type="term" value="P:mismatch repair"/>
    <property type="evidence" value="ECO:0007669"/>
    <property type="project" value="TreeGrafter"/>
</dbReference>
<dbReference type="EC" id="2.1.1.72" evidence="2 7"/>
<dbReference type="Proteomes" id="UP000055035">
    <property type="component" value="Unassembled WGS sequence"/>
</dbReference>
<dbReference type="PANTHER" id="PTHR30481">
    <property type="entry name" value="DNA ADENINE METHYLASE"/>
    <property type="match status" value="1"/>
</dbReference>
<evidence type="ECO:0000313" key="9">
    <source>
        <dbReference type="Proteomes" id="UP000055035"/>
    </source>
</evidence>
<keyword evidence="9" id="KW-1185">Reference proteome</keyword>
<keyword evidence="5 7" id="KW-0949">S-adenosyl-L-methionine</keyword>
<comment type="similarity">
    <text evidence="1 7">Belongs to the N(4)/N(6)-methyltransferase family.</text>
</comment>
<dbReference type="PRINTS" id="PR00505">
    <property type="entry name" value="D12N6MTFRASE"/>
</dbReference>
<gene>
    <name evidence="8" type="primary">dam</name>
    <name evidence="8" type="ORF">Ljor_1166</name>
</gene>
<dbReference type="InterPro" id="IPR012327">
    <property type="entry name" value="MeTrfase_D12"/>
</dbReference>
<evidence type="ECO:0000256" key="6">
    <source>
        <dbReference type="ARBA" id="ARBA00047942"/>
    </source>
</evidence>
<dbReference type="InterPro" id="IPR023095">
    <property type="entry name" value="Ade_MeTrfase_dom_2"/>
</dbReference>
<name>A0A0W0V9Q8_9GAMM</name>
<dbReference type="EMBL" id="LNYJ01000011">
    <property type="protein sequence ID" value="KTD16860.1"/>
    <property type="molecule type" value="Genomic_DNA"/>
</dbReference>
<evidence type="ECO:0000256" key="1">
    <source>
        <dbReference type="ARBA" id="ARBA00006594"/>
    </source>
</evidence>
<protein>
    <recommendedName>
        <fullName evidence="2 7">Site-specific DNA-methyltransferase (adenine-specific)</fullName>
        <ecNumber evidence="2 7">2.1.1.72</ecNumber>
    </recommendedName>
</protein>
<dbReference type="GO" id="GO:0043565">
    <property type="term" value="F:sequence-specific DNA binding"/>
    <property type="evidence" value="ECO:0007669"/>
    <property type="project" value="TreeGrafter"/>
</dbReference>
<dbReference type="PANTHER" id="PTHR30481:SF3">
    <property type="entry name" value="DNA ADENINE METHYLASE"/>
    <property type="match status" value="1"/>
</dbReference>
<dbReference type="SUPFAM" id="SSF53335">
    <property type="entry name" value="S-adenosyl-L-methionine-dependent methyltransferases"/>
    <property type="match status" value="1"/>
</dbReference>
<dbReference type="InterPro" id="IPR002052">
    <property type="entry name" value="DNA_methylase_N6_adenine_CS"/>
</dbReference>
<comment type="caution">
    <text evidence="8">The sequence shown here is derived from an EMBL/GenBank/DDBJ whole genome shotgun (WGS) entry which is preliminary data.</text>
</comment>
<dbReference type="PROSITE" id="PS00092">
    <property type="entry name" value="N6_MTASE"/>
    <property type="match status" value="1"/>
</dbReference>
<organism evidence="8 9">
    <name type="scientific">Legionella jordanis</name>
    <dbReference type="NCBI Taxonomy" id="456"/>
    <lineage>
        <taxon>Bacteria</taxon>
        <taxon>Pseudomonadati</taxon>
        <taxon>Pseudomonadota</taxon>
        <taxon>Gammaproteobacteria</taxon>
        <taxon>Legionellales</taxon>
        <taxon>Legionellaceae</taxon>
        <taxon>Legionella</taxon>
    </lineage>
</organism>
<dbReference type="InterPro" id="IPR029063">
    <property type="entry name" value="SAM-dependent_MTases_sf"/>
</dbReference>
<dbReference type="PIRSF" id="PIRSF000398">
    <property type="entry name" value="M_m6A_EcoRV"/>
    <property type="match status" value="1"/>
</dbReference>
<dbReference type="RefSeq" id="WP_058470679.1">
    <property type="nucleotide sequence ID" value="NZ_CAAAIC010000012.1"/>
</dbReference>
<keyword evidence="3 7" id="KW-0489">Methyltransferase</keyword>
<dbReference type="Gene3D" id="1.10.1020.10">
    <property type="entry name" value="Adenine-specific Methyltransferase, Domain 2"/>
    <property type="match status" value="1"/>
</dbReference>
<evidence type="ECO:0000256" key="5">
    <source>
        <dbReference type="ARBA" id="ARBA00022691"/>
    </source>
</evidence>
<dbReference type="GO" id="GO:0009307">
    <property type="term" value="P:DNA restriction-modification system"/>
    <property type="evidence" value="ECO:0007669"/>
    <property type="project" value="InterPro"/>
</dbReference>
<dbReference type="OrthoDB" id="9805629at2"/>
<evidence type="ECO:0000256" key="4">
    <source>
        <dbReference type="ARBA" id="ARBA00022679"/>
    </source>
</evidence>
<evidence type="ECO:0000256" key="3">
    <source>
        <dbReference type="ARBA" id="ARBA00022603"/>
    </source>
</evidence>
<accession>A0A0W0V9Q8</accession>
<dbReference type="InterPro" id="IPR012263">
    <property type="entry name" value="M_m6A_EcoRV"/>
</dbReference>
<dbReference type="AlphaFoldDB" id="A0A0W0V9Q8"/>
<reference evidence="8 9" key="1">
    <citation type="submission" date="2015-11" db="EMBL/GenBank/DDBJ databases">
        <title>Genomic analysis of 38 Legionella species identifies large and diverse effector repertoires.</title>
        <authorList>
            <person name="Burstein D."/>
            <person name="Amaro F."/>
            <person name="Zusman T."/>
            <person name="Lifshitz Z."/>
            <person name="Cohen O."/>
            <person name="Gilbert J.A."/>
            <person name="Pupko T."/>
            <person name="Shuman H.A."/>
            <person name="Segal G."/>
        </authorList>
    </citation>
    <scope>NUCLEOTIDE SEQUENCE [LARGE SCALE GENOMIC DNA]</scope>
    <source>
        <strain evidence="8 9">BL-540</strain>
    </source>
</reference>
<dbReference type="GO" id="GO:0009007">
    <property type="term" value="F:site-specific DNA-methyltransferase (adenine-specific) activity"/>
    <property type="evidence" value="ECO:0007669"/>
    <property type="project" value="UniProtKB-UniRule"/>
</dbReference>
<keyword evidence="4 7" id="KW-0808">Transferase</keyword>
<dbReference type="Gene3D" id="3.40.50.150">
    <property type="entry name" value="Vaccinia Virus protein VP39"/>
    <property type="match status" value="1"/>
</dbReference>